<organism evidence="1">
    <name type="scientific">Arundo donax</name>
    <name type="common">Giant reed</name>
    <name type="synonym">Donax arundinaceus</name>
    <dbReference type="NCBI Taxonomy" id="35708"/>
    <lineage>
        <taxon>Eukaryota</taxon>
        <taxon>Viridiplantae</taxon>
        <taxon>Streptophyta</taxon>
        <taxon>Embryophyta</taxon>
        <taxon>Tracheophyta</taxon>
        <taxon>Spermatophyta</taxon>
        <taxon>Magnoliopsida</taxon>
        <taxon>Liliopsida</taxon>
        <taxon>Poales</taxon>
        <taxon>Poaceae</taxon>
        <taxon>PACMAD clade</taxon>
        <taxon>Arundinoideae</taxon>
        <taxon>Arundineae</taxon>
        <taxon>Arundo</taxon>
    </lineage>
</organism>
<dbReference type="EMBL" id="GBRH01272409">
    <property type="protein sequence ID" value="JAD25486.1"/>
    <property type="molecule type" value="Transcribed_RNA"/>
</dbReference>
<sequence length="60" mass="7097">MLLACCWHTACYYIILDMPFLSLRHVWQISTLSHPKRQEPLLLLCHLDLFSLIRLSQNNS</sequence>
<accession>A0A0A8YHK9</accession>
<protein>
    <submittedName>
        <fullName evidence="1">Uncharacterized protein</fullName>
    </submittedName>
</protein>
<name>A0A0A8YHK9_ARUDO</name>
<evidence type="ECO:0000313" key="1">
    <source>
        <dbReference type="EMBL" id="JAD25486.1"/>
    </source>
</evidence>
<dbReference type="AlphaFoldDB" id="A0A0A8YHK9"/>
<proteinExistence type="predicted"/>
<reference evidence="1" key="2">
    <citation type="journal article" date="2015" name="Data Brief">
        <title>Shoot transcriptome of the giant reed, Arundo donax.</title>
        <authorList>
            <person name="Barrero R.A."/>
            <person name="Guerrero F.D."/>
            <person name="Moolhuijzen P."/>
            <person name="Goolsby J.A."/>
            <person name="Tidwell J."/>
            <person name="Bellgard S.E."/>
            <person name="Bellgard M.I."/>
        </authorList>
    </citation>
    <scope>NUCLEOTIDE SEQUENCE</scope>
    <source>
        <tissue evidence="1">Shoot tissue taken approximately 20 cm above the soil surface</tissue>
    </source>
</reference>
<reference evidence="1" key="1">
    <citation type="submission" date="2014-09" db="EMBL/GenBank/DDBJ databases">
        <authorList>
            <person name="Magalhaes I.L.F."/>
            <person name="Oliveira U."/>
            <person name="Santos F.R."/>
            <person name="Vidigal T.H.D.A."/>
            <person name="Brescovit A.D."/>
            <person name="Santos A.J."/>
        </authorList>
    </citation>
    <scope>NUCLEOTIDE SEQUENCE</scope>
    <source>
        <tissue evidence="1">Shoot tissue taken approximately 20 cm above the soil surface</tissue>
    </source>
</reference>